<feature type="chain" id="PRO_5005857290" evidence="2">
    <location>
        <begin position="18"/>
        <end position="211"/>
    </location>
</feature>
<accession>A0A0N0PA97</accession>
<dbReference type="EMBL" id="KQ458725">
    <property type="protein sequence ID" value="KPJ05367.1"/>
    <property type="molecule type" value="Genomic_DNA"/>
</dbReference>
<feature type="compositionally biased region" description="Polar residues" evidence="1">
    <location>
        <begin position="123"/>
        <end position="133"/>
    </location>
</feature>
<feature type="compositionally biased region" description="Low complexity" evidence="1">
    <location>
        <begin position="58"/>
        <end position="72"/>
    </location>
</feature>
<protein>
    <submittedName>
        <fullName evidence="3">Uncharacterized protein</fullName>
    </submittedName>
</protein>
<feature type="region of interest" description="Disordered" evidence="1">
    <location>
        <begin position="45"/>
        <end position="140"/>
    </location>
</feature>
<evidence type="ECO:0000256" key="2">
    <source>
        <dbReference type="SAM" id="SignalP"/>
    </source>
</evidence>
<feature type="signal peptide" evidence="2">
    <location>
        <begin position="1"/>
        <end position="17"/>
    </location>
</feature>
<sequence length="211" mass="23660">MHWTIFYICAPLLCCAAVNMKALTESMGQEVIEMDAPIKELPPEIEEEPSAENEAEIKSVATTISSTKSSTIKETKRRIKETERTRSNQEEEEARIEKELSDLYKDTSDYKADSGEVSKDTQRISSTTVSQSGTEDDSLKPVARAREDFKFQPDTNNKADIERFRTSVDVISCDKQRLTGAPITMSPLSSAGHQILSSTVLLITMKYILHF</sequence>
<dbReference type="Proteomes" id="UP000053268">
    <property type="component" value="Unassembled WGS sequence"/>
</dbReference>
<evidence type="ECO:0000313" key="3">
    <source>
        <dbReference type="EMBL" id="KPJ05367.1"/>
    </source>
</evidence>
<reference evidence="3 4" key="1">
    <citation type="journal article" date="2015" name="Nat. Commun.">
        <title>Outbred genome sequencing and CRISPR/Cas9 gene editing in butterflies.</title>
        <authorList>
            <person name="Li X."/>
            <person name="Fan D."/>
            <person name="Zhang W."/>
            <person name="Liu G."/>
            <person name="Zhang L."/>
            <person name="Zhao L."/>
            <person name="Fang X."/>
            <person name="Chen L."/>
            <person name="Dong Y."/>
            <person name="Chen Y."/>
            <person name="Ding Y."/>
            <person name="Zhao R."/>
            <person name="Feng M."/>
            <person name="Zhu Y."/>
            <person name="Feng Y."/>
            <person name="Jiang X."/>
            <person name="Zhu D."/>
            <person name="Xiang H."/>
            <person name="Feng X."/>
            <person name="Li S."/>
            <person name="Wang J."/>
            <person name="Zhang G."/>
            <person name="Kronforst M.R."/>
            <person name="Wang W."/>
        </authorList>
    </citation>
    <scope>NUCLEOTIDE SEQUENCE [LARGE SCALE GENOMIC DNA]</scope>
    <source>
        <strain evidence="3">Ya'a_city_454_Px</strain>
        <tissue evidence="3">Whole body</tissue>
    </source>
</reference>
<keyword evidence="4" id="KW-1185">Reference proteome</keyword>
<name>A0A0N0PA97_PAPXU</name>
<feature type="compositionally biased region" description="Basic and acidic residues" evidence="1">
    <location>
        <begin position="80"/>
        <end position="122"/>
    </location>
</feature>
<evidence type="ECO:0000256" key="1">
    <source>
        <dbReference type="SAM" id="MobiDB-lite"/>
    </source>
</evidence>
<gene>
    <name evidence="3" type="ORF">RR46_01312</name>
</gene>
<keyword evidence="2" id="KW-0732">Signal</keyword>
<proteinExistence type="predicted"/>
<evidence type="ECO:0000313" key="4">
    <source>
        <dbReference type="Proteomes" id="UP000053268"/>
    </source>
</evidence>
<organism evidence="3 4">
    <name type="scientific">Papilio xuthus</name>
    <name type="common">Asian swallowtail butterfly</name>
    <dbReference type="NCBI Taxonomy" id="66420"/>
    <lineage>
        <taxon>Eukaryota</taxon>
        <taxon>Metazoa</taxon>
        <taxon>Ecdysozoa</taxon>
        <taxon>Arthropoda</taxon>
        <taxon>Hexapoda</taxon>
        <taxon>Insecta</taxon>
        <taxon>Pterygota</taxon>
        <taxon>Neoptera</taxon>
        <taxon>Endopterygota</taxon>
        <taxon>Lepidoptera</taxon>
        <taxon>Glossata</taxon>
        <taxon>Ditrysia</taxon>
        <taxon>Papilionoidea</taxon>
        <taxon>Papilionidae</taxon>
        <taxon>Papilioninae</taxon>
        <taxon>Papilio</taxon>
    </lineage>
</organism>
<feature type="compositionally biased region" description="Acidic residues" evidence="1">
    <location>
        <begin position="45"/>
        <end position="54"/>
    </location>
</feature>
<dbReference type="AlphaFoldDB" id="A0A0N0PA97"/>